<keyword evidence="11" id="KW-0915">Sodium</keyword>
<keyword evidence="7 11" id="KW-0472">Membrane</keyword>
<dbReference type="GO" id="GO:0005886">
    <property type="term" value="C:plasma membrane"/>
    <property type="evidence" value="ECO:0007669"/>
    <property type="project" value="UniProtKB-SubCell"/>
</dbReference>
<feature type="transmembrane region" description="Helical" evidence="11">
    <location>
        <begin position="67"/>
        <end position="85"/>
    </location>
</feature>
<evidence type="ECO:0000256" key="5">
    <source>
        <dbReference type="ARBA" id="ARBA00022989"/>
    </source>
</evidence>
<evidence type="ECO:0000256" key="4">
    <source>
        <dbReference type="ARBA" id="ARBA00022692"/>
    </source>
</evidence>
<evidence type="ECO:0000256" key="9">
    <source>
        <dbReference type="ARBA" id="ARBA00035120"/>
    </source>
</evidence>
<gene>
    <name evidence="11 12" type="primary">crcB</name>
    <name evidence="11" type="synonym">fluC</name>
    <name evidence="12" type="ORF">JR347_17595</name>
</gene>
<evidence type="ECO:0000256" key="11">
    <source>
        <dbReference type="HAMAP-Rule" id="MF_00454"/>
    </source>
</evidence>
<evidence type="ECO:0000256" key="3">
    <source>
        <dbReference type="ARBA" id="ARBA00022519"/>
    </source>
</evidence>
<keyword evidence="6 11" id="KW-0406">Ion transport</keyword>
<dbReference type="KEGG" id="fuv:JR347_17595"/>
<dbReference type="RefSeq" id="WP_205721884.1">
    <property type="nucleotide sequence ID" value="NZ_CP070608.1"/>
</dbReference>
<evidence type="ECO:0000256" key="10">
    <source>
        <dbReference type="ARBA" id="ARBA00035585"/>
    </source>
</evidence>
<feature type="transmembrane region" description="Helical" evidence="11">
    <location>
        <begin position="32"/>
        <end position="55"/>
    </location>
</feature>
<dbReference type="HAMAP" id="MF_00454">
    <property type="entry name" value="FluC"/>
    <property type="match status" value="1"/>
</dbReference>
<evidence type="ECO:0000313" key="12">
    <source>
        <dbReference type="EMBL" id="QSE97373.1"/>
    </source>
</evidence>
<keyword evidence="11" id="KW-0813">Transport</keyword>
<dbReference type="GO" id="GO:0046872">
    <property type="term" value="F:metal ion binding"/>
    <property type="evidence" value="ECO:0007669"/>
    <property type="project" value="UniProtKB-KW"/>
</dbReference>
<protein>
    <recommendedName>
        <fullName evidence="11">Fluoride-specific ion channel FluC</fullName>
    </recommendedName>
</protein>
<evidence type="ECO:0000256" key="7">
    <source>
        <dbReference type="ARBA" id="ARBA00023136"/>
    </source>
</evidence>
<dbReference type="GO" id="GO:0062054">
    <property type="term" value="F:fluoride channel activity"/>
    <property type="evidence" value="ECO:0007669"/>
    <property type="project" value="UniProtKB-UniRule"/>
</dbReference>
<comment type="subcellular location">
    <subcellularLocation>
        <location evidence="1 11">Cell membrane</location>
        <topology evidence="1 11">Multi-pass membrane protein</topology>
    </subcellularLocation>
</comment>
<reference evidence="12" key="1">
    <citation type="submission" date="2021-02" db="EMBL/GenBank/DDBJ databases">
        <title>Fulvivirga sp. S481 isolated from sea water.</title>
        <authorList>
            <person name="Bae S.S."/>
            <person name="Baek K."/>
        </authorList>
    </citation>
    <scope>NUCLEOTIDE SEQUENCE</scope>
    <source>
        <strain evidence="12">S481</strain>
    </source>
</reference>
<evidence type="ECO:0000256" key="1">
    <source>
        <dbReference type="ARBA" id="ARBA00004651"/>
    </source>
</evidence>
<keyword evidence="2 11" id="KW-1003">Cell membrane</keyword>
<feature type="transmembrane region" description="Helical" evidence="11">
    <location>
        <begin position="5"/>
        <end position="26"/>
    </location>
</feature>
<dbReference type="InterPro" id="IPR003691">
    <property type="entry name" value="FluC"/>
</dbReference>
<evidence type="ECO:0000256" key="6">
    <source>
        <dbReference type="ARBA" id="ARBA00023065"/>
    </source>
</evidence>
<dbReference type="GO" id="GO:0140114">
    <property type="term" value="P:cellular detoxification of fluoride"/>
    <property type="evidence" value="ECO:0007669"/>
    <property type="project" value="UniProtKB-UniRule"/>
</dbReference>
<keyword evidence="4 11" id="KW-0812">Transmembrane</keyword>
<accession>A0A974WGQ7</accession>
<dbReference type="NCBIfam" id="TIGR00494">
    <property type="entry name" value="crcB"/>
    <property type="match status" value="1"/>
</dbReference>
<evidence type="ECO:0000256" key="2">
    <source>
        <dbReference type="ARBA" id="ARBA00022475"/>
    </source>
</evidence>
<feature type="binding site" evidence="11">
    <location>
        <position position="75"/>
    </location>
    <ligand>
        <name>Na(+)</name>
        <dbReference type="ChEBI" id="CHEBI:29101"/>
        <note>structural</note>
    </ligand>
</feature>
<dbReference type="Pfam" id="PF02537">
    <property type="entry name" value="CRCB"/>
    <property type="match status" value="1"/>
</dbReference>
<sequence length="122" mass="13178">MIKNILLVGLGGFIGSTLRYVTYLFIDKRFELTFPLSTFTVNIIGSFLLGIIMSLAAKDLLNEPMRLLLAVGICGSFTTFSTFALENLNLLSGKEVFTSFLYIAASVVLGIGAAFAGQLIVK</sequence>
<evidence type="ECO:0000313" key="13">
    <source>
        <dbReference type="Proteomes" id="UP000662783"/>
    </source>
</evidence>
<comment type="function">
    <text evidence="11">Fluoride-specific ion channel. Important for reducing fluoride concentration in the cell, thus reducing its toxicity.</text>
</comment>
<keyword evidence="13" id="KW-1185">Reference proteome</keyword>
<comment type="similarity">
    <text evidence="9 11">Belongs to the fluoride channel Fluc/FEX (TC 1.A.43) family.</text>
</comment>
<dbReference type="PANTHER" id="PTHR28259:SF1">
    <property type="entry name" value="FLUORIDE EXPORT PROTEIN 1-RELATED"/>
    <property type="match status" value="1"/>
</dbReference>
<organism evidence="12 13">
    <name type="scientific">Fulvivirga lutea</name>
    <dbReference type="NCBI Taxonomy" id="2810512"/>
    <lineage>
        <taxon>Bacteria</taxon>
        <taxon>Pseudomonadati</taxon>
        <taxon>Bacteroidota</taxon>
        <taxon>Cytophagia</taxon>
        <taxon>Cytophagales</taxon>
        <taxon>Fulvivirgaceae</taxon>
        <taxon>Fulvivirga</taxon>
    </lineage>
</organism>
<keyword evidence="11" id="KW-0479">Metal-binding</keyword>
<comment type="activity regulation">
    <text evidence="11">Na(+) is not transported, but it plays an essential structural role and its presence is essential for fluoride channel function.</text>
</comment>
<feature type="binding site" evidence="11">
    <location>
        <position position="78"/>
    </location>
    <ligand>
        <name>Na(+)</name>
        <dbReference type="ChEBI" id="CHEBI:29101"/>
        <note>structural</note>
    </ligand>
</feature>
<dbReference type="AlphaFoldDB" id="A0A974WGQ7"/>
<feature type="transmembrane region" description="Helical" evidence="11">
    <location>
        <begin position="97"/>
        <end position="121"/>
    </location>
</feature>
<dbReference type="PANTHER" id="PTHR28259">
    <property type="entry name" value="FLUORIDE EXPORT PROTEIN 1-RELATED"/>
    <property type="match status" value="1"/>
</dbReference>
<evidence type="ECO:0000256" key="8">
    <source>
        <dbReference type="ARBA" id="ARBA00023303"/>
    </source>
</evidence>
<keyword evidence="3" id="KW-0997">Cell inner membrane</keyword>
<comment type="catalytic activity">
    <reaction evidence="10">
        <text>fluoride(in) = fluoride(out)</text>
        <dbReference type="Rhea" id="RHEA:76159"/>
        <dbReference type="ChEBI" id="CHEBI:17051"/>
    </reaction>
    <physiologicalReaction direction="left-to-right" evidence="10">
        <dbReference type="Rhea" id="RHEA:76160"/>
    </physiologicalReaction>
</comment>
<dbReference type="Proteomes" id="UP000662783">
    <property type="component" value="Chromosome"/>
</dbReference>
<name>A0A974WGQ7_9BACT</name>
<dbReference type="EMBL" id="CP070608">
    <property type="protein sequence ID" value="QSE97373.1"/>
    <property type="molecule type" value="Genomic_DNA"/>
</dbReference>
<proteinExistence type="inferred from homology"/>
<keyword evidence="5 11" id="KW-1133">Transmembrane helix</keyword>
<keyword evidence="8 11" id="KW-0407">Ion channel</keyword>